<protein>
    <submittedName>
        <fullName evidence="3">Mitochondrial short chain dehydrogenase/reductase family protein</fullName>
    </submittedName>
</protein>
<dbReference type="Gene3D" id="3.40.50.720">
    <property type="entry name" value="NAD(P)-binding Rossmann-like Domain"/>
    <property type="match status" value="1"/>
</dbReference>
<evidence type="ECO:0000313" key="3">
    <source>
        <dbReference type="EMBL" id="KAF0852352.1"/>
    </source>
</evidence>
<dbReference type="InterPro" id="IPR002347">
    <property type="entry name" value="SDR_fam"/>
</dbReference>
<keyword evidence="4" id="KW-1185">Reference proteome</keyword>
<name>A0A8K0AG94_ANDGO</name>
<dbReference type="AlphaFoldDB" id="A0A8K0AG94"/>
<comment type="similarity">
    <text evidence="1">Belongs to the short-chain dehydrogenases/reductases (SDR) family.</text>
</comment>
<dbReference type="PROSITE" id="PS00061">
    <property type="entry name" value="ADH_SHORT"/>
    <property type="match status" value="1"/>
</dbReference>
<dbReference type="FunFam" id="3.40.50.720:FF:000084">
    <property type="entry name" value="Short-chain dehydrogenase reductase"/>
    <property type="match status" value="1"/>
</dbReference>
<evidence type="ECO:0000256" key="2">
    <source>
        <dbReference type="ARBA" id="ARBA00023002"/>
    </source>
</evidence>
<proteinExistence type="inferred from homology"/>
<gene>
    <name evidence="3" type="ORF">ANDGO_00899</name>
</gene>
<dbReference type="InterPro" id="IPR020904">
    <property type="entry name" value="Sc_DH/Rdtase_CS"/>
</dbReference>
<dbReference type="PRINTS" id="PR00081">
    <property type="entry name" value="GDHRDH"/>
</dbReference>
<dbReference type="EMBL" id="VRVR01000042">
    <property type="protein sequence ID" value="KAF0852352.1"/>
    <property type="molecule type" value="Genomic_DNA"/>
</dbReference>
<dbReference type="Pfam" id="PF13561">
    <property type="entry name" value="adh_short_C2"/>
    <property type="match status" value="1"/>
</dbReference>
<dbReference type="GO" id="GO:0016491">
    <property type="term" value="F:oxidoreductase activity"/>
    <property type="evidence" value="ECO:0007669"/>
    <property type="project" value="UniProtKB-KW"/>
</dbReference>
<sequence length="275" mass="28583">MTPSSSTATATATPAFATKRVLVTGGNSGIGYAIAEKFLQEGATVAITGRREDKNKETVDQLNKGAVGSARALYITSDLSKEDQIEVTAKKAVELLGGLDILVHNAGVGGFAAVDQAASAYAAIMDTNLRAPILLTSYLVPELRKSAKDGHHPSIIFISSIVTAIHAKNFGIYSASKAGLTHYAKTAAYELTADGVRVNIVSPGPTRTPIFSASSGANAEKAKEMFDEIAAKSPVGRIGEPSEIADSVLFLASEKALYLTGSDLFIDGGYSLVSA</sequence>
<dbReference type="InterPro" id="IPR036291">
    <property type="entry name" value="NAD(P)-bd_dom_sf"/>
</dbReference>
<organism evidence="3 4">
    <name type="scientific">Andalucia godoyi</name>
    <name type="common">Flagellate</name>
    <dbReference type="NCBI Taxonomy" id="505711"/>
    <lineage>
        <taxon>Eukaryota</taxon>
        <taxon>Discoba</taxon>
        <taxon>Jakobida</taxon>
        <taxon>Andalucina</taxon>
        <taxon>Andaluciidae</taxon>
        <taxon>Andalucia</taxon>
    </lineage>
</organism>
<comment type="caution">
    <text evidence="3">The sequence shown here is derived from an EMBL/GenBank/DDBJ whole genome shotgun (WGS) entry which is preliminary data.</text>
</comment>
<reference evidence="3" key="1">
    <citation type="submission" date="2019-09" db="EMBL/GenBank/DDBJ databases">
        <title>The Mitochondrial Proteome of the Jakobid, Andalucia godoyi, a Protist With the Most Gene-Rich and Bacteria-Like Mitochondrial Genome.</title>
        <authorList>
            <person name="Gray M.W."/>
            <person name="Burger G."/>
            <person name="Derelle R."/>
            <person name="Klimes V."/>
            <person name="Leger M."/>
            <person name="Sarrasin M."/>
            <person name="Vlcek C."/>
            <person name="Roger A.J."/>
            <person name="Elias M."/>
            <person name="Lang B.F."/>
        </authorList>
    </citation>
    <scope>NUCLEOTIDE SEQUENCE</scope>
    <source>
        <strain evidence="3">And28</strain>
    </source>
</reference>
<dbReference type="PANTHER" id="PTHR43639:SF1">
    <property type="entry name" value="SHORT-CHAIN DEHYDROGENASE_REDUCTASE FAMILY PROTEIN"/>
    <property type="match status" value="1"/>
</dbReference>
<evidence type="ECO:0000313" key="4">
    <source>
        <dbReference type="Proteomes" id="UP000799049"/>
    </source>
</evidence>
<dbReference type="CDD" id="cd05233">
    <property type="entry name" value="SDR_c"/>
    <property type="match status" value="1"/>
</dbReference>
<dbReference type="SUPFAM" id="SSF51735">
    <property type="entry name" value="NAD(P)-binding Rossmann-fold domains"/>
    <property type="match status" value="1"/>
</dbReference>
<accession>A0A8K0AG94</accession>
<evidence type="ECO:0000256" key="1">
    <source>
        <dbReference type="ARBA" id="ARBA00006484"/>
    </source>
</evidence>
<dbReference type="OrthoDB" id="47007at2759"/>
<keyword evidence="2" id="KW-0560">Oxidoreductase</keyword>
<dbReference type="Proteomes" id="UP000799049">
    <property type="component" value="Unassembled WGS sequence"/>
</dbReference>
<dbReference type="PANTHER" id="PTHR43639">
    <property type="entry name" value="OXIDOREDUCTASE, SHORT-CHAIN DEHYDROGENASE/REDUCTASE FAMILY (AFU_ORTHOLOGUE AFUA_5G02870)"/>
    <property type="match status" value="1"/>
</dbReference>
<dbReference type="PRINTS" id="PR00080">
    <property type="entry name" value="SDRFAMILY"/>
</dbReference>